<protein>
    <submittedName>
        <fullName evidence="1">Uncharacterized protein</fullName>
    </submittedName>
</protein>
<evidence type="ECO:0000313" key="1">
    <source>
        <dbReference type="EMBL" id="KAI8532259.1"/>
    </source>
</evidence>
<keyword evidence="2" id="KW-1185">Reference proteome</keyword>
<evidence type="ECO:0000313" key="2">
    <source>
        <dbReference type="Proteomes" id="UP001062846"/>
    </source>
</evidence>
<dbReference type="EMBL" id="CM046398">
    <property type="protein sequence ID" value="KAI8532259.1"/>
    <property type="molecule type" value="Genomic_DNA"/>
</dbReference>
<sequence length="199" mass="22071">MPHQPEFQDFHLDFMKRANHNAESSNIASIESASQQVFTFGMEFMVIGFSIQQLWRQMASNTSRDGCFEYNYQLANQSFGFIPHYFCDGYGYVYDALKANLMVFGPPAQQRDLYDQAVVHLFTASPFLIYFIASPFADSHGTTYVNSLLRLVLSPSAQLQMCLLPQVVGANEFAPAPAPEKSDSAGLAISVGSLVVGKN</sequence>
<organism evidence="1 2">
    <name type="scientific">Rhododendron molle</name>
    <name type="common">Chinese azalea</name>
    <name type="synonym">Azalea mollis</name>
    <dbReference type="NCBI Taxonomy" id="49168"/>
    <lineage>
        <taxon>Eukaryota</taxon>
        <taxon>Viridiplantae</taxon>
        <taxon>Streptophyta</taxon>
        <taxon>Embryophyta</taxon>
        <taxon>Tracheophyta</taxon>
        <taxon>Spermatophyta</taxon>
        <taxon>Magnoliopsida</taxon>
        <taxon>eudicotyledons</taxon>
        <taxon>Gunneridae</taxon>
        <taxon>Pentapetalae</taxon>
        <taxon>asterids</taxon>
        <taxon>Ericales</taxon>
        <taxon>Ericaceae</taxon>
        <taxon>Ericoideae</taxon>
        <taxon>Rhodoreae</taxon>
        <taxon>Rhododendron</taxon>
    </lineage>
</organism>
<proteinExistence type="predicted"/>
<dbReference type="Proteomes" id="UP001062846">
    <property type="component" value="Chromosome 11"/>
</dbReference>
<name>A0ACC0LUG0_RHOML</name>
<comment type="caution">
    <text evidence="1">The sequence shown here is derived from an EMBL/GenBank/DDBJ whole genome shotgun (WGS) entry which is preliminary data.</text>
</comment>
<gene>
    <name evidence="1" type="ORF">RHMOL_Rhmol11G0199300</name>
</gene>
<accession>A0ACC0LUG0</accession>
<reference evidence="1" key="1">
    <citation type="submission" date="2022-02" db="EMBL/GenBank/DDBJ databases">
        <title>Plant Genome Project.</title>
        <authorList>
            <person name="Zhang R.-G."/>
        </authorList>
    </citation>
    <scope>NUCLEOTIDE SEQUENCE</scope>
    <source>
        <strain evidence="1">AT1</strain>
    </source>
</reference>